<organism evidence="2 3">
    <name type="scientific">Operophtera brumata</name>
    <name type="common">Winter moth</name>
    <name type="synonym">Phalaena brumata</name>
    <dbReference type="NCBI Taxonomy" id="104452"/>
    <lineage>
        <taxon>Eukaryota</taxon>
        <taxon>Metazoa</taxon>
        <taxon>Ecdysozoa</taxon>
        <taxon>Arthropoda</taxon>
        <taxon>Hexapoda</taxon>
        <taxon>Insecta</taxon>
        <taxon>Pterygota</taxon>
        <taxon>Neoptera</taxon>
        <taxon>Endopterygota</taxon>
        <taxon>Lepidoptera</taxon>
        <taxon>Glossata</taxon>
        <taxon>Ditrysia</taxon>
        <taxon>Geometroidea</taxon>
        <taxon>Geometridae</taxon>
        <taxon>Larentiinae</taxon>
        <taxon>Operophtera</taxon>
    </lineage>
</organism>
<name>A0A0L7K4J7_OPEBR</name>
<feature type="signal peptide" evidence="1">
    <location>
        <begin position="1"/>
        <end position="22"/>
    </location>
</feature>
<evidence type="ECO:0000313" key="3">
    <source>
        <dbReference type="Proteomes" id="UP000037510"/>
    </source>
</evidence>
<evidence type="ECO:0000313" key="2">
    <source>
        <dbReference type="EMBL" id="KOB57840.1"/>
    </source>
</evidence>
<dbReference type="Proteomes" id="UP000037510">
    <property type="component" value="Unassembled WGS sequence"/>
</dbReference>
<accession>A0A0L7K4J7</accession>
<evidence type="ECO:0000256" key="1">
    <source>
        <dbReference type="SAM" id="SignalP"/>
    </source>
</evidence>
<proteinExistence type="predicted"/>
<sequence length="94" mass="10599">MKHGLTLGVILIVSLIISAVKCHITGDKTYLSELKKLCEHAYMCFHDTVIVCGKSVNEARTFLDLCDMYEYACEYSMGSKRFYFLLSAVSTSEN</sequence>
<keyword evidence="1" id="KW-0732">Signal</keyword>
<dbReference type="AlphaFoldDB" id="A0A0L7K4J7"/>
<gene>
    <name evidence="2" type="ORF">OBRU01_25661</name>
</gene>
<comment type="caution">
    <text evidence="2">The sequence shown here is derived from an EMBL/GenBank/DDBJ whole genome shotgun (WGS) entry which is preliminary data.</text>
</comment>
<reference evidence="2 3" key="1">
    <citation type="journal article" date="2015" name="Genome Biol. Evol.">
        <title>The genome of winter moth (Operophtera brumata) provides a genomic perspective on sexual dimorphism and phenology.</title>
        <authorList>
            <person name="Derks M.F."/>
            <person name="Smit S."/>
            <person name="Salis L."/>
            <person name="Schijlen E."/>
            <person name="Bossers A."/>
            <person name="Mateman C."/>
            <person name="Pijl A.S."/>
            <person name="de Ridder D."/>
            <person name="Groenen M.A."/>
            <person name="Visser M.E."/>
            <person name="Megens H.J."/>
        </authorList>
    </citation>
    <scope>NUCLEOTIDE SEQUENCE [LARGE SCALE GENOMIC DNA]</scope>
    <source>
        <strain evidence="2">WM2013NL</strain>
        <tissue evidence="2">Head and thorax</tissue>
    </source>
</reference>
<protein>
    <submittedName>
        <fullName evidence="2">Uncharacterized protein</fullName>
    </submittedName>
</protein>
<feature type="chain" id="PRO_5005572272" evidence="1">
    <location>
        <begin position="23"/>
        <end position="94"/>
    </location>
</feature>
<keyword evidence="3" id="KW-1185">Reference proteome</keyword>
<dbReference type="EMBL" id="JTDY01010960">
    <property type="protein sequence ID" value="KOB57840.1"/>
    <property type="molecule type" value="Genomic_DNA"/>
</dbReference>